<keyword evidence="1" id="KW-1133">Transmembrane helix</keyword>
<dbReference type="Proteomes" id="UP000228561">
    <property type="component" value="Unassembled WGS sequence"/>
</dbReference>
<gene>
    <name evidence="2" type="ORF">COS58_00960</name>
</gene>
<proteinExistence type="predicted"/>
<keyword evidence="1" id="KW-0812">Transmembrane</keyword>
<evidence type="ECO:0000313" key="3">
    <source>
        <dbReference type="Proteomes" id="UP000228561"/>
    </source>
</evidence>
<reference evidence="3" key="1">
    <citation type="submission" date="2017-09" db="EMBL/GenBank/DDBJ databases">
        <title>Depth-based differentiation of microbial function through sediment-hosted aquifers and enrichment of novel symbionts in the deep terrestrial subsurface.</title>
        <authorList>
            <person name="Probst A.J."/>
            <person name="Ladd B."/>
            <person name="Jarett J.K."/>
            <person name="Geller-Mcgrath D.E."/>
            <person name="Sieber C.M.K."/>
            <person name="Emerson J.B."/>
            <person name="Anantharaman K."/>
            <person name="Thomas B.C."/>
            <person name="Malmstrom R."/>
            <person name="Stieglmeier M."/>
            <person name="Klingl A."/>
            <person name="Woyke T."/>
            <person name="Ryan C.M."/>
            <person name="Banfield J.F."/>
        </authorList>
    </citation>
    <scope>NUCLEOTIDE SEQUENCE [LARGE SCALE GENOMIC DNA]</scope>
</reference>
<evidence type="ECO:0008006" key="4">
    <source>
        <dbReference type="Google" id="ProtNLM"/>
    </source>
</evidence>
<comment type="caution">
    <text evidence="2">The sequence shown here is derived from an EMBL/GenBank/DDBJ whole genome shotgun (WGS) entry which is preliminary data.</text>
</comment>
<evidence type="ECO:0000313" key="2">
    <source>
        <dbReference type="EMBL" id="PIU99697.1"/>
    </source>
</evidence>
<feature type="transmembrane region" description="Helical" evidence="1">
    <location>
        <begin position="12"/>
        <end position="34"/>
    </location>
</feature>
<dbReference type="AlphaFoldDB" id="A0A2M7B9A6"/>
<protein>
    <recommendedName>
        <fullName evidence="4">Type 4 fimbrial biogenesis protein PilX N-terminal domain-containing protein</fullName>
    </recommendedName>
</protein>
<keyword evidence="1" id="KW-0472">Membrane</keyword>
<sequence>MALRREKYHEGQALFTAVIFFLFISLAIVMGLTASAVKSSKISLDLLSAKKSYFVAESGTEDAVYRVIKGKKYSAEEVVSLDGSFATTTIMNLSGDMEITSIGDVSRNIRKLKTELSNDTETSFHYGVQVGDGGLIMQNSALVTGNVYVNGPIIASNSNEIKGDVVSARSTGSITGIYATGTAYAHNIANSKIDGDAYYQIIDGITKVGPNKVICPNFYCHPDSPDQPPSDLPISDELISSWEDAADVSVITSPCPYEIKSDTVLGPVKIECNLEISQNPTITLMGPVWVAGSIDVSNTAIIRIDPSLGKKSVPFIADDPLNRLTSSKITLQNRVTFEGSGTEGSYILVLSQNNSAENGGSEKAIFIKNTVSGGLLLYAGHGQIYLDNRSDLREVAGYKITLSNQANVIYESGLANLLFESGPGGGYSIDSWREVK</sequence>
<evidence type="ECO:0000256" key="1">
    <source>
        <dbReference type="SAM" id="Phobius"/>
    </source>
</evidence>
<accession>A0A2M7B9A6</accession>
<organism evidence="2 3">
    <name type="scientific">Candidatus Tagabacteria bacterium CG03_land_8_20_14_0_80_41_22</name>
    <dbReference type="NCBI Taxonomy" id="1975020"/>
    <lineage>
        <taxon>Bacteria</taxon>
        <taxon>Candidatus Tagaibacteriota</taxon>
    </lineage>
</organism>
<dbReference type="EMBL" id="PEVG01000011">
    <property type="protein sequence ID" value="PIU99697.1"/>
    <property type="molecule type" value="Genomic_DNA"/>
</dbReference>
<name>A0A2M7B9A6_9BACT</name>